<name>A0A1V6REU0_9EURO</name>
<dbReference type="PANTHER" id="PTHR21310">
    <property type="entry name" value="AMINOGLYCOSIDE PHOSPHOTRANSFERASE-RELATED-RELATED"/>
    <property type="match status" value="1"/>
</dbReference>
<dbReference type="OrthoDB" id="5412996at2759"/>
<dbReference type="PANTHER" id="PTHR21310:SF37">
    <property type="entry name" value="AMINOGLYCOSIDE PHOSPHOTRANSFERASE DOMAIN-CONTAINING PROTEIN"/>
    <property type="match status" value="1"/>
</dbReference>
<dbReference type="SUPFAM" id="SSF56112">
    <property type="entry name" value="Protein kinase-like (PK-like)"/>
    <property type="match status" value="1"/>
</dbReference>
<evidence type="ECO:0000313" key="2">
    <source>
        <dbReference type="Proteomes" id="UP000191518"/>
    </source>
</evidence>
<gene>
    <name evidence="1" type="ORF">PENVUL_c054G02712</name>
</gene>
<comment type="caution">
    <text evidence="1">The sequence shown here is derived from an EMBL/GenBank/DDBJ whole genome shotgun (WGS) entry which is preliminary data.</text>
</comment>
<reference evidence="2" key="1">
    <citation type="journal article" date="2017" name="Nat. Microbiol.">
        <title>Global analysis of biosynthetic gene clusters reveals vast potential of secondary metabolite production in Penicillium species.</title>
        <authorList>
            <person name="Nielsen J.C."/>
            <person name="Grijseels S."/>
            <person name="Prigent S."/>
            <person name="Ji B."/>
            <person name="Dainat J."/>
            <person name="Nielsen K.F."/>
            <person name="Frisvad J.C."/>
            <person name="Workman M."/>
            <person name="Nielsen J."/>
        </authorList>
    </citation>
    <scope>NUCLEOTIDE SEQUENCE [LARGE SCALE GENOMIC DNA]</scope>
    <source>
        <strain evidence="2">IBT 29486</strain>
    </source>
</reference>
<dbReference type="InterPro" id="IPR011009">
    <property type="entry name" value="Kinase-like_dom_sf"/>
</dbReference>
<dbReference type="EMBL" id="MDYP01000054">
    <property type="protein sequence ID" value="OQE00311.1"/>
    <property type="molecule type" value="Genomic_DNA"/>
</dbReference>
<keyword evidence="2" id="KW-1185">Reference proteome</keyword>
<dbReference type="Proteomes" id="UP000191518">
    <property type="component" value="Unassembled WGS sequence"/>
</dbReference>
<organism evidence="1 2">
    <name type="scientific">Penicillium vulpinum</name>
    <dbReference type="NCBI Taxonomy" id="29845"/>
    <lineage>
        <taxon>Eukaryota</taxon>
        <taxon>Fungi</taxon>
        <taxon>Dikarya</taxon>
        <taxon>Ascomycota</taxon>
        <taxon>Pezizomycotina</taxon>
        <taxon>Eurotiomycetes</taxon>
        <taxon>Eurotiomycetidae</taxon>
        <taxon>Eurotiales</taxon>
        <taxon>Aspergillaceae</taxon>
        <taxon>Penicillium</taxon>
    </lineage>
</organism>
<accession>A0A1V6REU0</accession>
<evidence type="ECO:0000313" key="1">
    <source>
        <dbReference type="EMBL" id="OQE00311.1"/>
    </source>
</evidence>
<protein>
    <submittedName>
        <fullName evidence="1">Uncharacterized protein</fullName>
    </submittedName>
</protein>
<dbReference type="InterPro" id="IPR051678">
    <property type="entry name" value="AGP_Transferase"/>
</dbReference>
<proteinExistence type="predicted"/>
<dbReference type="AlphaFoldDB" id="A0A1V6REU0"/>
<sequence length="494" mass="56879">MEIDHCLNYLHEAEEGIWMRRLNQVVADNRLAAWLSKLLPGEPSCHFETKVTKGCHNLCHKLFSEDGTAYLLRLPLVRRVALDYADEKVAMEVEAYKLIRKNTTMPVPKIYAWGLANANPLGLGPFILMEVIEGVTLGERFCEDSLLLKKEIQDCDIEAIYRQMAKFMLQLFKIDFPRIGSLPTPITWFPAHARPLSMKVHDLLHDAGVNAFGNRTQGFSTTSEYLHYTIRQDLQQIRDQTNSIIEQQEGESNFASLKILESMIPEMVNKDYDQGPFKLICDHLCPLNVIVRSQDDLTIVGMVDLEWVYVGPAQLFASAPWWRIFDHSSYGPSEPVNGEPLEISNHYLRHAEMFKRVLDEEEGKLSEPHEKELSKLIAWSEESGAMWLHELASNPFFNCSNLPFKQLQQKLGAEKWRKQMDEILGQDESKELLEKKPGELEIYTKKVEKVVDYKALLDNGDMTKEEFVTKVSDFLVNGDTSESSLLDKWIRPWW</sequence>